<dbReference type="EMBL" id="AP022588">
    <property type="protein sequence ID" value="BBY30617.1"/>
    <property type="molecule type" value="Genomic_DNA"/>
</dbReference>
<evidence type="ECO:0000313" key="2">
    <source>
        <dbReference type="Proteomes" id="UP000467193"/>
    </source>
</evidence>
<organism evidence="1 2">
    <name type="scientific">Mycolicibacterium sediminis</name>
    <dbReference type="NCBI Taxonomy" id="1286180"/>
    <lineage>
        <taxon>Bacteria</taxon>
        <taxon>Bacillati</taxon>
        <taxon>Actinomycetota</taxon>
        <taxon>Actinomycetes</taxon>
        <taxon>Mycobacteriales</taxon>
        <taxon>Mycobacteriaceae</taxon>
        <taxon>Mycolicibacterium</taxon>
    </lineage>
</organism>
<dbReference type="RefSeq" id="WP_163800227.1">
    <property type="nucleotide sequence ID" value="NZ_AP022588.1"/>
</dbReference>
<reference evidence="1 2" key="1">
    <citation type="journal article" date="2019" name="Emerg. Microbes Infect.">
        <title>Comprehensive subspecies identification of 175 nontuberculous mycobacteria species based on 7547 genomic profiles.</title>
        <authorList>
            <person name="Matsumoto Y."/>
            <person name="Kinjo T."/>
            <person name="Motooka D."/>
            <person name="Nabeya D."/>
            <person name="Jung N."/>
            <person name="Uechi K."/>
            <person name="Horii T."/>
            <person name="Iida T."/>
            <person name="Fujita J."/>
            <person name="Nakamura S."/>
        </authorList>
    </citation>
    <scope>NUCLEOTIDE SEQUENCE [LARGE SCALE GENOMIC DNA]</scope>
    <source>
        <strain evidence="1 2">JCM 17899</strain>
    </source>
</reference>
<evidence type="ECO:0000313" key="1">
    <source>
        <dbReference type="EMBL" id="BBY30617.1"/>
    </source>
</evidence>
<protein>
    <recommendedName>
        <fullName evidence="3">Reverse transcriptase</fullName>
    </recommendedName>
</protein>
<gene>
    <name evidence="1" type="ORF">MSEDJ_47130</name>
</gene>
<evidence type="ECO:0008006" key="3">
    <source>
        <dbReference type="Google" id="ProtNLM"/>
    </source>
</evidence>
<sequence length="444" mass="48412">MLDEPVDVGRKLVDPRTYEDTILRIYSKRSERGLGFNDVSDGVTYLDAAADRRALSRAIARSIADGSYRPQPVDLWFLETNGKRRAAHQPAFIDHVVGSTLFKLLTHNARCYGLPGVYSYLPGLTNLGAMRAFARFVRSHREPGNRASGPLYVLQSDFEKYGDNLPVGPGAALWRTVREVASLGSAEGDIDSRSWDLITDLIRPVVRDADGAEFTRVNGIAMGTPLVPLLGNLAVVPMDRAVADVDGIFYVRYNDDFILAHPDLDAILEADRRIEGLTGGLGVRRKLSKELRTALSGHGRPDTVDPAYLGRDRIDCLGLSVTHAGTVTLGPHRLRRFVGRIATRIDGATPALASLPVDQRARHLVAATNVMLDLASPFSVAGLPALLDATTDRGTLKDLDYRIARKIAQAATGRSGVRGFRDVPPAALYRDMGLTSLVGLRNRQ</sequence>
<proteinExistence type="predicted"/>
<dbReference type="Proteomes" id="UP000467193">
    <property type="component" value="Chromosome"/>
</dbReference>
<accession>A0A7I7QX88</accession>
<dbReference type="AlphaFoldDB" id="A0A7I7QX88"/>
<keyword evidence="2" id="KW-1185">Reference proteome</keyword>
<name>A0A7I7QX88_9MYCO</name>
<dbReference type="KEGG" id="msei:MSEDJ_47130"/>